<reference evidence="1 2" key="1">
    <citation type="journal article" date="2017" name="Genome Biol.">
        <title>New reference genome sequences of hot pepper reveal the massive evolution of plant disease-resistance genes by retroduplication.</title>
        <authorList>
            <person name="Kim S."/>
            <person name="Park J."/>
            <person name="Yeom S.I."/>
            <person name="Kim Y.M."/>
            <person name="Seo E."/>
            <person name="Kim K.T."/>
            <person name="Kim M.S."/>
            <person name="Lee J.M."/>
            <person name="Cheong K."/>
            <person name="Shin H.S."/>
            <person name="Kim S.B."/>
            <person name="Han K."/>
            <person name="Lee J."/>
            <person name="Park M."/>
            <person name="Lee H.A."/>
            <person name="Lee H.Y."/>
            <person name="Lee Y."/>
            <person name="Oh S."/>
            <person name="Lee J.H."/>
            <person name="Choi E."/>
            <person name="Choi E."/>
            <person name="Lee S.E."/>
            <person name="Jeon J."/>
            <person name="Kim H."/>
            <person name="Choi G."/>
            <person name="Song H."/>
            <person name="Lee J."/>
            <person name="Lee S.C."/>
            <person name="Kwon J.K."/>
            <person name="Lee H.Y."/>
            <person name="Koo N."/>
            <person name="Hong Y."/>
            <person name="Kim R.W."/>
            <person name="Kang W.H."/>
            <person name="Huh J.H."/>
            <person name="Kang B.C."/>
            <person name="Yang T.J."/>
            <person name="Lee Y.H."/>
            <person name="Bennetzen J.L."/>
            <person name="Choi D."/>
        </authorList>
    </citation>
    <scope>NUCLEOTIDE SEQUENCE [LARGE SCALE GENOMIC DNA]</scope>
    <source>
        <strain evidence="2">cv. PBC81</strain>
    </source>
</reference>
<accession>A0A2G2VL23</accession>
<dbReference type="PANTHER" id="PTHR22715">
    <property type="entry name" value="TRANSFORMING GROWTH FACTOR BETA REGULATED GENE 1"/>
    <property type="match status" value="1"/>
</dbReference>
<gene>
    <name evidence="1" type="ORF">CQW23_25468</name>
</gene>
<dbReference type="InterPro" id="IPR040092">
    <property type="entry name" value="TBRG1"/>
</dbReference>
<dbReference type="STRING" id="33114.A0A2G2VL23"/>
<proteinExistence type="predicted"/>
<comment type="caution">
    <text evidence="1">The sequence shown here is derived from an EMBL/GenBank/DDBJ whole genome shotgun (WGS) entry which is preliminary data.</text>
</comment>
<dbReference type="Proteomes" id="UP000224567">
    <property type="component" value="Unassembled WGS sequence"/>
</dbReference>
<dbReference type="EMBL" id="MLFT02000011">
    <property type="protein sequence ID" value="PHT33668.1"/>
    <property type="molecule type" value="Genomic_DNA"/>
</dbReference>
<evidence type="ECO:0000313" key="1">
    <source>
        <dbReference type="EMBL" id="PHT33668.1"/>
    </source>
</evidence>
<dbReference type="GO" id="GO:0005634">
    <property type="term" value="C:nucleus"/>
    <property type="evidence" value="ECO:0007669"/>
    <property type="project" value="TreeGrafter"/>
</dbReference>
<dbReference type="InterPro" id="IPR015943">
    <property type="entry name" value="WD40/YVTN_repeat-like_dom_sf"/>
</dbReference>
<dbReference type="GO" id="GO:0051726">
    <property type="term" value="P:regulation of cell cycle"/>
    <property type="evidence" value="ECO:0007669"/>
    <property type="project" value="TreeGrafter"/>
</dbReference>
<evidence type="ECO:0000313" key="2">
    <source>
        <dbReference type="Proteomes" id="UP000224567"/>
    </source>
</evidence>
<dbReference type="Gene3D" id="2.130.10.10">
    <property type="entry name" value="YVTN repeat-like/Quinoprotein amine dehydrogenase"/>
    <property type="match status" value="1"/>
</dbReference>
<protein>
    <submittedName>
        <fullName evidence="1">Uncharacterized protein</fullName>
    </submittedName>
</protein>
<reference evidence="2" key="2">
    <citation type="journal article" date="2017" name="J. Anim. Genet.">
        <title>Multiple reference genome sequences of hot pepper reveal the massive evolution of plant disease resistance genes by retroduplication.</title>
        <authorList>
            <person name="Kim S."/>
            <person name="Park J."/>
            <person name="Yeom S.-I."/>
            <person name="Kim Y.-M."/>
            <person name="Seo E."/>
            <person name="Kim K.-T."/>
            <person name="Kim M.-S."/>
            <person name="Lee J.M."/>
            <person name="Cheong K."/>
            <person name="Shin H.-S."/>
            <person name="Kim S.-B."/>
            <person name="Han K."/>
            <person name="Lee J."/>
            <person name="Park M."/>
            <person name="Lee H.-A."/>
            <person name="Lee H.-Y."/>
            <person name="Lee Y."/>
            <person name="Oh S."/>
            <person name="Lee J.H."/>
            <person name="Choi E."/>
            <person name="Choi E."/>
            <person name="Lee S.E."/>
            <person name="Jeon J."/>
            <person name="Kim H."/>
            <person name="Choi G."/>
            <person name="Song H."/>
            <person name="Lee J."/>
            <person name="Lee S.-C."/>
            <person name="Kwon J.-K."/>
            <person name="Lee H.-Y."/>
            <person name="Koo N."/>
            <person name="Hong Y."/>
            <person name="Kim R.W."/>
            <person name="Kang W.-H."/>
            <person name="Huh J.H."/>
            <person name="Kang B.-C."/>
            <person name="Yang T.-J."/>
            <person name="Lee Y.-H."/>
            <person name="Bennetzen J.L."/>
            <person name="Choi D."/>
        </authorList>
    </citation>
    <scope>NUCLEOTIDE SEQUENCE [LARGE SCALE GENOMIC DNA]</scope>
    <source>
        <strain evidence="2">cv. PBC81</strain>
    </source>
</reference>
<sequence>MEEDGNITFTYSYGTVSRWSPFPFLATAMGFSVGHGIIGRSDGLVYMWELSTGKKLQNLHHFKDAAVSSIVSDDSSHRAVAIASDGGQLLVYLPS</sequence>
<dbReference type="OrthoDB" id="1928087at2759"/>
<dbReference type="SUPFAM" id="SSF50978">
    <property type="entry name" value="WD40 repeat-like"/>
    <property type="match status" value="1"/>
</dbReference>
<dbReference type="PANTHER" id="PTHR22715:SF1">
    <property type="entry name" value="DNA BINDING PROTEIN"/>
    <property type="match status" value="1"/>
</dbReference>
<dbReference type="InterPro" id="IPR036322">
    <property type="entry name" value="WD40_repeat_dom_sf"/>
</dbReference>
<keyword evidence="2" id="KW-1185">Reference proteome</keyword>
<name>A0A2G2VL23_CAPBA</name>
<organism evidence="1 2">
    <name type="scientific">Capsicum baccatum</name>
    <name type="common">Peruvian pepper</name>
    <dbReference type="NCBI Taxonomy" id="33114"/>
    <lineage>
        <taxon>Eukaryota</taxon>
        <taxon>Viridiplantae</taxon>
        <taxon>Streptophyta</taxon>
        <taxon>Embryophyta</taxon>
        <taxon>Tracheophyta</taxon>
        <taxon>Spermatophyta</taxon>
        <taxon>Magnoliopsida</taxon>
        <taxon>eudicotyledons</taxon>
        <taxon>Gunneridae</taxon>
        <taxon>Pentapetalae</taxon>
        <taxon>asterids</taxon>
        <taxon>lamiids</taxon>
        <taxon>Solanales</taxon>
        <taxon>Solanaceae</taxon>
        <taxon>Solanoideae</taxon>
        <taxon>Capsiceae</taxon>
        <taxon>Capsicum</taxon>
    </lineage>
</organism>
<dbReference type="AlphaFoldDB" id="A0A2G2VL23"/>